<dbReference type="Proteomes" id="UP000504635">
    <property type="component" value="Unplaced"/>
</dbReference>
<evidence type="ECO:0000256" key="2">
    <source>
        <dbReference type="PIRSR" id="PIRSR639126-1"/>
    </source>
</evidence>
<name>A0A6J2XJR6_SITOR</name>
<dbReference type="AlphaFoldDB" id="A0A6J2XJR6"/>
<dbReference type="RefSeq" id="XP_030751536.1">
    <property type="nucleotide sequence ID" value="XM_030895676.1"/>
</dbReference>
<evidence type="ECO:0000313" key="7">
    <source>
        <dbReference type="RefSeq" id="XP_030751537.1"/>
    </source>
</evidence>
<proteinExistence type="inferred from homology"/>
<dbReference type="RefSeq" id="XP_030751537.1">
    <property type="nucleotide sequence ID" value="XM_030895677.1"/>
</dbReference>
<dbReference type="GeneID" id="115879041"/>
<dbReference type="Pfam" id="PF06094">
    <property type="entry name" value="GGACT"/>
    <property type="match status" value="1"/>
</dbReference>
<evidence type="ECO:0000259" key="4">
    <source>
        <dbReference type="Pfam" id="PF06094"/>
    </source>
</evidence>
<accession>A0A6J2XJR6</accession>
<dbReference type="InterPro" id="IPR039126">
    <property type="entry name" value="GGACT"/>
</dbReference>
<comment type="similarity">
    <text evidence="1 3">Belongs to the gamma-glutamylcyclotransferase family.</text>
</comment>
<dbReference type="InterPro" id="IPR013024">
    <property type="entry name" value="GGCT-like"/>
</dbReference>
<feature type="domain" description="Gamma-glutamylcyclotransferase AIG2-like" evidence="4">
    <location>
        <begin position="9"/>
        <end position="124"/>
    </location>
</feature>
<evidence type="ECO:0000256" key="3">
    <source>
        <dbReference type="RuleBase" id="RU367036"/>
    </source>
</evidence>
<gene>
    <name evidence="6 7" type="primary">LOC115879041</name>
</gene>
<protein>
    <recommendedName>
        <fullName evidence="3">Gamma-glutamylcyclotransferase family protein</fullName>
    </recommendedName>
</protein>
<dbReference type="PANTHER" id="PTHR12510">
    <property type="entry name" value="TROPONIN C-AKIN-1 PROTEIN"/>
    <property type="match status" value="1"/>
</dbReference>
<dbReference type="PANTHER" id="PTHR12510:SF4">
    <property type="entry name" value="GAMMA-GLUTAMYLAMINECYCLOTRANSFERASE"/>
    <property type="match status" value="1"/>
</dbReference>
<dbReference type="InterPro" id="IPR009288">
    <property type="entry name" value="AIG2-like_dom"/>
</dbReference>
<dbReference type="GO" id="GO:0005829">
    <property type="term" value="C:cytosol"/>
    <property type="evidence" value="ECO:0007669"/>
    <property type="project" value="TreeGrafter"/>
</dbReference>
<evidence type="ECO:0000313" key="6">
    <source>
        <dbReference type="RefSeq" id="XP_030751536.1"/>
    </source>
</evidence>
<organism evidence="5 7">
    <name type="scientific">Sitophilus oryzae</name>
    <name type="common">Rice weevil</name>
    <name type="synonym">Curculio oryzae</name>
    <dbReference type="NCBI Taxonomy" id="7048"/>
    <lineage>
        <taxon>Eukaryota</taxon>
        <taxon>Metazoa</taxon>
        <taxon>Ecdysozoa</taxon>
        <taxon>Arthropoda</taxon>
        <taxon>Hexapoda</taxon>
        <taxon>Insecta</taxon>
        <taxon>Pterygota</taxon>
        <taxon>Neoptera</taxon>
        <taxon>Endopterygota</taxon>
        <taxon>Coleoptera</taxon>
        <taxon>Polyphaga</taxon>
        <taxon>Cucujiformia</taxon>
        <taxon>Curculionidae</taxon>
        <taxon>Dryophthorinae</taxon>
        <taxon>Sitophilus</taxon>
    </lineage>
</organism>
<dbReference type="InterPro" id="IPR036568">
    <property type="entry name" value="GGCT-like_sf"/>
</dbReference>
<dbReference type="SUPFAM" id="SSF110857">
    <property type="entry name" value="Gamma-glutamyl cyclotransferase-like"/>
    <property type="match status" value="1"/>
</dbReference>
<dbReference type="CDD" id="cd06661">
    <property type="entry name" value="GGCT_like"/>
    <property type="match status" value="1"/>
</dbReference>
<evidence type="ECO:0000256" key="1">
    <source>
        <dbReference type="ARBA" id="ARBA00008861"/>
    </source>
</evidence>
<sequence length="165" mass="19825">MASKVLYKVFVYGTLKKGEPNHHWFSKSTDGYHKFLYNAQTKEKYPLIIGTRYNVPFILHSPGNGHNARGEVYEVDNKVLSDLDILEDHPNYYIREEYEVENIDTKSRKTEKVWIYMIKAFRKELLNQTFYENYSNFGEHGLKYVPRYLREKNYNHRTEILTEEK</sequence>
<dbReference type="KEGG" id="soy:115879041"/>
<dbReference type="Gene3D" id="3.10.490.10">
    <property type="entry name" value="Gamma-glutamyl cyclotransferase-like"/>
    <property type="match status" value="1"/>
</dbReference>
<dbReference type="GO" id="GO:0061929">
    <property type="term" value="F:gamma-glutamylaminecyclotransferase activity"/>
    <property type="evidence" value="ECO:0007669"/>
    <property type="project" value="InterPro"/>
</dbReference>
<dbReference type="OrthoDB" id="113620at2759"/>
<evidence type="ECO:0000313" key="5">
    <source>
        <dbReference type="Proteomes" id="UP000504635"/>
    </source>
</evidence>
<feature type="active site" description="Proton acceptor" evidence="2">
    <location>
        <position position="87"/>
    </location>
</feature>
<keyword evidence="5" id="KW-1185">Reference proteome</keyword>
<reference evidence="6 7" key="1">
    <citation type="submission" date="2025-04" db="UniProtKB">
        <authorList>
            <consortium name="RefSeq"/>
        </authorList>
    </citation>
    <scope>IDENTIFICATION</scope>
    <source>
        <tissue evidence="6 7">Gonads</tissue>
    </source>
</reference>